<dbReference type="EMBL" id="JAELXT010000062">
    <property type="protein sequence ID" value="MBJ6128573.1"/>
    <property type="molecule type" value="Genomic_DNA"/>
</dbReference>
<dbReference type="Proteomes" id="UP000620670">
    <property type="component" value="Unassembled WGS sequence"/>
</dbReference>
<gene>
    <name evidence="6" type="ORF">JAO75_24630</name>
</gene>
<dbReference type="RefSeq" id="WP_199051843.1">
    <property type="nucleotide sequence ID" value="NZ_JAELXT010000062.1"/>
</dbReference>
<evidence type="ECO:0000256" key="3">
    <source>
        <dbReference type="ARBA" id="ARBA00022679"/>
    </source>
</evidence>
<dbReference type="SUPFAM" id="SSF53756">
    <property type="entry name" value="UDP-Glycosyltransferase/glycogen phosphorylase"/>
    <property type="match status" value="1"/>
</dbReference>
<dbReference type="InterPro" id="IPR001296">
    <property type="entry name" value="Glyco_trans_1"/>
</dbReference>
<evidence type="ECO:0000313" key="6">
    <source>
        <dbReference type="EMBL" id="MBJ6128573.1"/>
    </source>
</evidence>
<proteinExistence type="inferred from homology"/>
<dbReference type="PANTHER" id="PTHR12526:SF640">
    <property type="entry name" value="COLANIC ACID BIOSYNTHESIS GLYCOSYLTRANSFERASE WCAL-RELATED"/>
    <property type="match status" value="1"/>
</dbReference>
<keyword evidence="3" id="KW-0808">Transferase</keyword>
<feature type="coiled-coil region" evidence="4">
    <location>
        <begin position="165"/>
        <end position="192"/>
    </location>
</feature>
<evidence type="ECO:0000259" key="5">
    <source>
        <dbReference type="Pfam" id="PF00534"/>
    </source>
</evidence>
<keyword evidence="7" id="KW-1185">Reference proteome</keyword>
<evidence type="ECO:0000313" key="7">
    <source>
        <dbReference type="Proteomes" id="UP000620670"/>
    </source>
</evidence>
<evidence type="ECO:0000256" key="2">
    <source>
        <dbReference type="ARBA" id="ARBA00022676"/>
    </source>
</evidence>
<feature type="non-terminal residue" evidence="6">
    <location>
        <position position="1"/>
    </location>
</feature>
<keyword evidence="4" id="KW-0175">Coiled coil</keyword>
<evidence type="ECO:0000256" key="4">
    <source>
        <dbReference type="SAM" id="Coils"/>
    </source>
</evidence>
<protein>
    <submittedName>
        <fullName evidence="6">Glycosyltransferase family 4 protein</fullName>
    </submittedName>
</protein>
<organism evidence="6 7">
    <name type="scientific">Microvirga splendida</name>
    <dbReference type="NCBI Taxonomy" id="2795727"/>
    <lineage>
        <taxon>Bacteria</taxon>
        <taxon>Pseudomonadati</taxon>
        <taxon>Pseudomonadota</taxon>
        <taxon>Alphaproteobacteria</taxon>
        <taxon>Hyphomicrobiales</taxon>
        <taxon>Methylobacteriaceae</taxon>
        <taxon>Microvirga</taxon>
    </lineage>
</organism>
<accession>A0ABS0Y8G6</accession>
<comment type="similarity">
    <text evidence="1">Belongs to the glycosyltransferase group 1 family. Glycosyltransferase 4 subfamily.</text>
</comment>
<dbReference type="Pfam" id="PF00534">
    <property type="entry name" value="Glycos_transf_1"/>
    <property type="match status" value="1"/>
</dbReference>
<evidence type="ECO:0000256" key="1">
    <source>
        <dbReference type="ARBA" id="ARBA00009481"/>
    </source>
</evidence>
<keyword evidence="2" id="KW-0328">Glycosyltransferase</keyword>
<sequence length="214" mass="23777">GRLRIFTTDSLNSPDLPAFLALLDEAGVRDGVEITYNVTDKAVLYGEASVVLLPSKKESFGNVILEAFSFGVPVVATSYAPGPAEVIRSGEDGFLLDEFSAEAVVDLLESLNPEKLTDLSQAAFARHHEYSMEQYLAALETIAADTALAFPGKNKVRPFPKIRSAEVLRSRLRDARRQIRLMEKDLQNVKESLSWRLTEPLRLLNKRLGRKPHP</sequence>
<feature type="domain" description="Glycosyl transferase family 1" evidence="5">
    <location>
        <begin position="22"/>
        <end position="121"/>
    </location>
</feature>
<dbReference type="Gene3D" id="3.40.50.2000">
    <property type="entry name" value="Glycogen Phosphorylase B"/>
    <property type="match status" value="1"/>
</dbReference>
<dbReference type="PANTHER" id="PTHR12526">
    <property type="entry name" value="GLYCOSYLTRANSFERASE"/>
    <property type="match status" value="1"/>
</dbReference>
<name>A0ABS0Y8G6_9HYPH</name>
<reference evidence="7" key="1">
    <citation type="submission" date="2020-12" db="EMBL/GenBank/DDBJ databases">
        <title>Hymenobacter sp.</title>
        <authorList>
            <person name="Kim M.K."/>
        </authorList>
    </citation>
    <scope>NUCLEOTIDE SEQUENCE [LARGE SCALE GENOMIC DNA]</scope>
    <source>
        <strain evidence="7">BT325</strain>
    </source>
</reference>
<comment type="caution">
    <text evidence="6">The sequence shown here is derived from an EMBL/GenBank/DDBJ whole genome shotgun (WGS) entry which is preliminary data.</text>
</comment>